<keyword evidence="5 7" id="KW-0808">Transferase</keyword>
<dbReference type="PANTHER" id="PTHR45825:SF11">
    <property type="entry name" value="ALPHA AMYLASE DOMAIN-CONTAINING PROTEIN"/>
    <property type="match status" value="1"/>
</dbReference>
<evidence type="ECO:0000256" key="6">
    <source>
        <dbReference type="ARBA" id="ARBA00023056"/>
    </source>
</evidence>
<keyword evidence="6 7" id="KW-0320">Glycogen biosynthesis</keyword>
<evidence type="ECO:0000256" key="5">
    <source>
        <dbReference type="ARBA" id="ARBA00022679"/>
    </source>
</evidence>
<comment type="catalytic activity">
    <reaction evidence="1 7">
        <text>[(1-&gt;4)-alpha-D-glucosyl](n) + ADP-alpha-D-glucose = [(1-&gt;4)-alpha-D-glucosyl](n+1) + ADP + H(+)</text>
        <dbReference type="Rhea" id="RHEA:18189"/>
        <dbReference type="Rhea" id="RHEA-COMP:9584"/>
        <dbReference type="Rhea" id="RHEA-COMP:9587"/>
        <dbReference type="ChEBI" id="CHEBI:15378"/>
        <dbReference type="ChEBI" id="CHEBI:15444"/>
        <dbReference type="ChEBI" id="CHEBI:57498"/>
        <dbReference type="ChEBI" id="CHEBI:456216"/>
        <dbReference type="EC" id="2.4.1.21"/>
    </reaction>
</comment>
<dbReference type="Gene3D" id="3.40.50.2000">
    <property type="entry name" value="Glycogen Phosphorylase B"/>
    <property type="match status" value="2"/>
</dbReference>
<dbReference type="CDD" id="cd03791">
    <property type="entry name" value="GT5_Glycogen_synthase_DULL1-like"/>
    <property type="match status" value="1"/>
</dbReference>
<proteinExistence type="inferred from homology"/>
<evidence type="ECO:0000256" key="3">
    <source>
        <dbReference type="ARBA" id="ARBA00010281"/>
    </source>
</evidence>
<dbReference type="GO" id="GO:0009011">
    <property type="term" value="F:alpha-1,4-glucan glucosyltransferase (ADP-glucose donor) activity"/>
    <property type="evidence" value="ECO:0007669"/>
    <property type="project" value="UniProtKB-UniRule"/>
</dbReference>
<dbReference type="HAMAP" id="MF_00484">
    <property type="entry name" value="Glycogen_synth"/>
    <property type="match status" value="1"/>
</dbReference>
<dbReference type="Pfam" id="PF08323">
    <property type="entry name" value="Glyco_transf_5"/>
    <property type="match status" value="1"/>
</dbReference>
<sequence length="475" mass="53493">MKVLFAVSEVAPIIKVGGLGDVAGSLPKALEKLGVDVDVIVPFYSIIKRGDYKIIKQLTIEVPYSGETHDVSVYKTKIPGSNVDVILLFNQRFLSGGGVDAFSSLKDEVARFAFFNKAVVEFIKASFNIYDLIHCNDWHTGLITHLLEEEVGEERPATLLTIHNVSYQGQSSLELVREVDLSIPLHRILQWDLEDNNINFMLEGAASADAVNTVSPSYAKELLFDDIGGQISDILRGRSGRFFGILNGIDNSYFDPEKDRNIKYRFGVRDWKEAKNENKALLQKELSLPVKNVPFVSLISRLDPKQKGLDLLWESLKDILKLDLQFVLLGKGDKKYEEMLANLSKVKKYHEKLSISLGFDEGLARRIYASSDIFLMPSRTEPCGLSQMIAMRYGALPVVHNVGGLKDTVKDGIDGFSFNIFSPNAFLRAVTRAYKLYGSRKWDAMVKNALKNDFSWSKSAKEYKELYKKVIELRK</sequence>
<dbReference type="AlphaFoldDB" id="A0A1F4VEA3"/>
<dbReference type="NCBIfam" id="TIGR02095">
    <property type="entry name" value="glgA"/>
    <property type="match status" value="1"/>
</dbReference>
<comment type="caution">
    <text evidence="10">The sequence shown here is derived from an EMBL/GenBank/DDBJ whole genome shotgun (WGS) entry which is preliminary data.</text>
</comment>
<dbReference type="UniPathway" id="UPA00164"/>
<evidence type="ECO:0000256" key="7">
    <source>
        <dbReference type="HAMAP-Rule" id="MF_00484"/>
    </source>
</evidence>
<evidence type="ECO:0000256" key="4">
    <source>
        <dbReference type="ARBA" id="ARBA00022676"/>
    </source>
</evidence>
<dbReference type="EMBL" id="MEVI01000002">
    <property type="protein sequence ID" value="OGC55571.1"/>
    <property type="molecule type" value="Genomic_DNA"/>
</dbReference>
<comment type="similarity">
    <text evidence="3 7">Belongs to the glycosyltransferase 1 family. Bacterial/plant glycogen synthase subfamily.</text>
</comment>
<evidence type="ECO:0000313" key="11">
    <source>
        <dbReference type="Proteomes" id="UP000176504"/>
    </source>
</evidence>
<dbReference type="InterPro" id="IPR011835">
    <property type="entry name" value="GS/SS"/>
</dbReference>
<feature type="domain" description="Glycosyl transferase family 1" evidence="8">
    <location>
        <begin position="291"/>
        <end position="449"/>
    </location>
</feature>
<evidence type="ECO:0000256" key="2">
    <source>
        <dbReference type="ARBA" id="ARBA00002764"/>
    </source>
</evidence>
<dbReference type="InterPro" id="IPR001296">
    <property type="entry name" value="Glyco_trans_1"/>
</dbReference>
<feature type="binding site" evidence="7">
    <location>
        <position position="15"/>
    </location>
    <ligand>
        <name>ADP-alpha-D-glucose</name>
        <dbReference type="ChEBI" id="CHEBI:57498"/>
    </ligand>
</feature>
<organism evidence="10 11">
    <name type="scientific">candidate division WWE3 bacterium RIFCSPLOWO2_01_FULL_41_18</name>
    <dbReference type="NCBI Taxonomy" id="1802625"/>
    <lineage>
        <taxon>Bacteria</taxon>
        <taxon>Katanobacteria</taxon>
    </lineage>
</organism>
<dbReference type="InterPro" id="IPR013534">
    <property type="entry name" value="Starch_synth_cat_dom"/>
</dbReference>
<feature type="domain" description="Starch synthase catalytic" evidence="9">
    <location>
        <begin position="2"/>
        <end position="236"/>
    </location>
</feature>
<evidence type="ECO:0000256" key="1">
    <source>
        <dbReference type="ARBA" id="ARBA00001478"/>
    </source>
</evidence>
<dbReference type="Proteomes" id="UP000176504">
    <property type="component" value="Unassembled WGS sequence"/>
</dbReference>
<name>A0A1F4VEA3_UNCKA</name>
<dbReference type="EC" id="2.4.1.21" evidence="7"/>
<comment type="function">
    <text evidence="2 7">Synthesizes alpha-1,4-glucan chains using ADP-glucose.</text>
</comment>
<dbReference type="Pfam" id="PF00534">
    <property type="entry name" value="Glycos_transf_1"/>
    <property type="match status" value="1"/>
</dbReference>
<reference evidence="10 11" key="1">
    <citation type="journal article" date="2016" name="Nat. Commun.">
        <title>Thousands of microbial genomes shed light on interconnected biogeochemical processes in an aquifer system.</title>
        <authorList>
            <person name="Anantharaman K."/>
            <person name="Brown C.T."/>
            <person name="Hug L.A."/>
            <person name="Sharon I."/>
            <person name="Castelle C.J."/>
            <person name="Probst A.J."/>
            <person name="Thomas B.C."/>
            <person name="Singh A."/>
            <person name="Wilkins M.J."/>
            <person name="Karaoz U."/>
            <person name="Brodie E.L."/>
            <person name="Williams K.H."/>
            <person name="Hubbard S.S."/>
            <person name="Banfield J.F."/>
        </authorList>
    </citation>
    <scope>NUCLEOTIDE SEQUENCE [LARGE SCALE GENOMIC DNA]</scope>
</reference>
<dbReference type="GO" id="GO:0005978">
    <property type="term" value="P:glycogen biosynthetic process"/>
    <property type="evidence" value="ECO:0007669"/>
    <property type="project" value="UniProtKB-UniRule"/>
</dbReference>
<evidence type="ECO:0000313" key="10">
    <source>
        <dbReference type="EMBL" id="OGC55571.1"/>
    </source>
</evidence>
<protein>
    <recommendedName>
        <fullName evidence="7">Glycogen synthase</fullName>
        <ecNumber evidence="7">2.4.1.21</ecNumber>
    </recommendedName>
    <alternativeName>
        <fullName evidence="7">Starch [bacterial glycogen] synthase</fullName>
    </alternativeName>
</protein>
<dbReference type="GO" id="GO:0004373">
    <property type="term" value="F:alpha-1,4-glucan glucosyltransferase (UDP-glucose donor) activity"/>
    <property type="evidence" value="ECO:0007669"/>
    <property type="project" value="InterPro"/>
</dbReference>
<keyword evidence="4 7" id="KW-0328">Glycosyltransferase</keyword>
<dbReference type="SUPFAM" id="SSF53756">
    <property type="entry name" value="UDP-Glycosyltransferase/glycogen phosphorylase"/>
    <property type="match status" value="1"/>
</dbReference>
<dbReference type="PANTHER" id="PTHR45825">
    <property type="entry name" value="GRANULE-BOUND STARCH SYNTHASE 1, CHLOROPLASTIC/AMYLOPLASTIC"/>
    <property type="match status" value="1"/>
</dbReference>
<gene>
    <name evidence="7" type="primary">glgA</name>
    <name evidence="10" type="ORF">A3A78_01290</name>
</gene>
<evidence type="ECO:0000259" key="8">
    <source>
        <dbReference type="Pfam" id="PF00534"/>
    </source>
</evidence>
<evidence type="ECO:0000259" key="9">
    <source>
        <dbReference type="Pfam" id="PF08323"/>
    </source>
</evidence>
<comment type="pathway">
    <text evidence="7">Glycan biosynthesis; glycogen biosynthesis.</text>
</comment>
<accession>A0A1F4VEA3</accession>